<gene>
    <name evidence="2" type="ORF">M409DRAFT_51219</name>
</gene>
<dbReference type="RefSeq" id="XP_033671872.1">
    <property type="nucleotide sequence ID" value="XM_033811746.1"/>
</dbReference>
<name>A0A6A6CW97_ZASCE</name>
<dbReference type="GO" id="GO:0005524">
    <property type="term" value="F:ATP binding"/>
    <property type="evidence" value="ECO:0007669"/>
    <property type="project" value="InterPro"/>
</dbReference>
<dbReference type="InterPro" id="IPR000719">
    <property type="entry name" value="Prot_kinase_dom"/>
</dbReference>
<dbReference type="EMBL" id="ML993584">
    <property type="protein sequence ID" value="KAF2170983.1"/>
    <property type="molecule type" value="Genomic_DNA"/>
</dbReference>
<evidence type="ECO:0000313" key="3">
    <source>
        <dbReference type="Proteomes" id="UP000799537"/>
    </source>
</evidence>
<dbReference type="Gene3D" id="1.10.510.10">
    <property type="entry name" value="Transferase(Phosphotransferase) domain 1"/>
    <property type="match status" value="1"/>
</dbReference>
<dbReference type="GO" id="GO:0004674">
    <property type="term" value="F:protein serine/threonine kinase activity"/>
    <property type="evidence" value="ECO:0007669"/>
    <property type="project" value="TreeGrafter"/>
</dbReference>
<dbReference type="Pfam" id="PF00069">
    <property type="entry name" value="Pkinase"/>
    <property type="match status" value="1"/>
</dbReference>
<dbReference type="PANTHER" id="PTHR44167:SF18">
    <property type="entry name" value="PROTEIN KINASE DOMAIN-CONTAINING PROTEIN"/>
    <property type="match status" value="1"/>
</dbReference>
<dbReference type="GO" id="GO:0005737">
    <property type="term" value="C:cytoplasm"/>
    <property type="evidence" value="ECO:0007669"/>
    <property type="project" value="TreeGrafter"/>
</dbReference>
<accession>A0A6A6CW97</accession>
<organism evidence="2 3">
    <name type="scientific">Zasmidium cellare ATCC 36951</name>
    <dbReference type="NCBI Taxonomy" id="1080233"/>
    <lineage>
        <taxon>Eukaryota</taxon>
        <taxon>Fungi</taxon>
        <taxon>Dikarya</taxon>
        <taxon>Ascomycota</taxon>
        <taxon>Pezizomycotina</taxon>
        <taxon>Dothideomycetes</taxon>
        <taxon>Dothideomycetidae</taxon>
        <taxon>Mycosphaerellales</taxon>
        <taxon>Mycosphaerellaceae</taxon>
        <taxon>Zasmidium</taxon>
    </lineage>
</organism>
<dbReference type="OrthoDB" id="1668230at2759"/>
<keyword evidence="3" id="KW-1185">Reference proteome</keyword>
<dbReference type="GO" id="GO:0044773">
    <property type="term" value="P:mitotic DNA damage checkpoint signaling"/>
    <property type="evidence" value="ECO:0007669"/>
    <property type="project" value="TreeGrafter"/>
</dbReference>
<evidence type="ECO:0000259" key="1">
    <source>
        <dbReference type="PROSITE" id="PS50011"/>
    </source>
</evidence>
<dbReference type="GeneID" id="54565018"/>
<dbReference type="AlphaFoldDB" id="A0A6A6CW97"/>
<dbReference type="SUPFAM" id="SSF56112">
    <property type="entry name" value="Protein kinase-like (PK-like)"/>
    <property type="match status" value="1"/>
</dbReference>
<protein>
    <recommendedName>
        <fullName evidence="1">Protein kinase domain-containing protein</fullName>
    </recommendedName>
</protein>
<dbReference type="PANTHER" id="PTHR44167">
    <property type="entry name" value="OVARIAN-SPECIFIC SERINE/THREONINE-PROTEIN KINASE LOK-RELATED"/>
    <property type="match status" value="1"/>
</dbReference>
<dbReference type="InterPro" id="IPR011009">
    <property type="entry name" value="Kinase-like_dom_sf"/>
</dbReference>
<dbReference type="SMART" id="SM00220">
    <property type="entry name" value="S_TKc"/>
    <property type="match status" value="1"/>
</dbReference>
<sequence length="252" mass="28617">METESRTIEFEERNRVLVAVKKLCPRTAEITLKWQNEVAALRRVGGPDCISMLFDSDFGDLSIILRRETVRSLDSWITVHTRTCCLSVEESDVLWSQMADALAHVHAQDIIHDDVNPSNIMWDPETCKAVLIDFGAARYISPNCVVSFDPSGTPPYVPPEFLDKKKGVAGDVWALGATMLFVKRYIALPDGQWFLPNVFDQGQDRLELLEWFVEIQEVRRRVSGEDLLLIHALEVDLEKRISSSSLATKLRE</sequence>
<evidence type="ECO:0000313" key="2">
    <source>
        <dbReference type="EMBL" id="KAF2170983.1"/>
    </source>
</evidence>
<feature type="domain" description="Protein kinase" evidence="1">
    <location>
        <begin position="1"/>
        <end position="252"/>
    </location>
</feature>
<dbReference type="PROSITE" id="PS50011">
    <property type="entry name" value="PROTEIN_KINASE_DOM"/>
    <property type="match status" value="1"/>
</dbReference>
<dbReference type="GO" id="GO:0005634">
    <property type="term" value="C:nucleus"/>
    <property type="evidence" value="ECO:0007669"/>
    <property type="project" value="TreeGrafter"/>
</dbReference>
<proteinExistence type="predicted"/>
<dbReference type="Proteomes" id="UP000799537">
    <property type="component" value="Unassembled WGS sequence"/>
</dbReference>
<reference evidence="2" key="1">
    <citation type="journal article" date="2020" name="Stud. Mycol.">
        <title>101 Dothideomycetes genomes: a test case for predicting lifestyles and emergence of pathogens.</title>
        <authorList>
            <person name="Haridas S."/>
            <person name="Albert R."/>
            <person name="Binder M."/>
            <person name="Bloem J."/>
            <person name="Labutti K."/>
            <person name="Salamov A."/>
            <person name="Andreopoulos B."/>
            <person name="Baker S."/>
            <person name="Barry K."/>
            <person name="Bills G."/>
            <person name="Bluhm B."/>
            <person name="Cannon C."/>
            <person name="Castanera R."/>
            <person name="Culley D."/>
            <person name="Daum C."/>
            <person name="Ezra D."/>
            <person name="Gonzalez J."/>
            <person name="Henrissat B."/>
            <person name="Kuo A."/>
            <person name="Liang C."/>
            <person name="Lipzen A."/>
            <person name="Lutzoni F."/>
            <person name="Magnuson J."/>
            <person name="Mondo S."/>
            <person name="Nolan M."/>
            <person name="Ohm R."/>
            <person name="Pangilinan J."/>
            <person name="Park H.-J."/>
            <person name="Ramirez L."/>
            <person name="Alfaro M."/>
            <person name="Sun H."/>
            <person name="Tritt A."/>
            <person name="Yoshinaga Y."/>
            <person name="Zwiers L.-H."/>
            <person name="Turgeon B."/>
            <person name="Goodwin S."/>
            <person name="Spatafora J."/>
            <person name="Crous P."/>
            <person name="Grigoriev I."/>
        </authorList>
    </citation>
    <scope>NUCLEOTIDE SEQUENCE</scope>
    <source>
        <strain evidence="2">ATCC 36951</strain>
    </source>
</reference>